<organism evidence="2 3">
    <name type="scientific">Streptomyces hyaluromycini</name>
    <dbReference type="NCBI Taxonomy" id="1377993"/>
    <lineage>
        <taxon>Bacteria</taxon>
        <taxon>Bacillati</taxon>
        <taxon>Actinomycetota</taxon>
        <taxon>Actinomycetes</taxon>
        <taxon>Kitasatosporales</taxon>
        <taxon>Streptomycetaceae</taxon>
        <taxon>Streptomyces</taxon>
    </lineage>
</organism>
<dbReference type="Gene3D" id="2.60.120.10">
    <property type="entry name" value="Jelly Rolls"/>
    <property type="match status" value="1"/>
</dbReference>
<accession>A0ABV1WTZ8</accession>
<dbReference type="Proteomes" id="UP001474181">
    <property type="component" value="Unassembled WGS sequence"/>
</dbReference>
<dbReference type="RefSeq" id="WP_350780115.1">
    <property type="nucleotide sequence ID" value="NZ_JBEPEK010000067.1"/>
</dbReference>
<dbReference type="SUPFAM" id="SSF51182">
    <property type="entry name" value="RmlC-like cupins"/>
    <property type="match status" value="1"/>
</dbReference>
<dbReference type="PANTHER" id="PTHR36440:SF1">
    <property type="entry name" value="PUTATIVE (AFU_ORTHOLOGUE AFUA_8G07350)-RELATED"/>
    <property type="match status" value="1"/>
</dbReference>
<dbReference type="InterPro" id="IPR011051">
    <property type="entry name" value="RmlC_Cupin_sf"/>
</dbReference>
<dbReference type="InterPro" id="IPR014710">
    <property type="entry name" value="RmlC-like_jellyroll"/>
</dbReference>
<feature type="domain" description="Cupin type-2" evidence="1">
    <location>
        <begin position="41"/>
        <end position="107"/>
    </location>
</feature>
<dbReference type="Pfam" id="PF07883">
    <property type="entry name" value="Cupin_2"/>
    <property type="match status" value="1"/>
</dbReference>
<dbReference type="InterPro" id="IPR013096">
    <property type="entry name" value="Cupin_2"/>
</dbReference>
<proteinExistence type="predicted"/>
<evidence type="ECO:0000313" key="3">
    <source>
        <dbReference type="Proteomes" id="UP001474181"/>
    </source>
</evidence>
<keyword evidence="3" id="KW-1185">Reference proteome</keyword>
<evidence type="ECO:0000313" key="2">
    <source>
        <dbReference type="EMBL" id="MER7180232.1"/>
    </source>
</evidence>
<gene>
    <name evidence="2" type="ORF">ABT404_12255</name>
</gene>
<reference evidence="2 3" key="1">
    <citation type="submission" date="2024-06" db="EMBL/GenBank/DDBJ databases">
        <title>The Natural Products Discovery Center: Release of the First 8490 Sequenced Strains for Exploring Actinobacteria Biosynthetic Diversity.</title>
        <authorList>
            <person name="Kalkreuter E."/>
            <person name="Kautsar S.A."/>
            <person name="Yang D."/>
            <person name="Bader C.D."/>
            <person name="Teijaro C.N."/>
            <person name="Fluegel L."/>
            <person name="Davis C.M."/>
            <person name="Simpson J.R."/>
            <person name="Lauterbach L."/>
            <person name="Steele A.D."/>
            <person name="Gui C."/>
            <person name="Meng S."/>
            <person name="Li G."/>
            <person name="Viehrig K."/>
            <person name="Ye F."/>
            <person name="Su P."/>
            <person name="Kiefer A.F."/>
            <person name="Nichols A."/>
            <person name="Cepeda A.J."/>
            <person name="Yan W."/>
            <person name="Fan B."/>
            <person name="Jiang Y."/>
            <person name="Adhikari A."/>
            <person name="Zheng C.-J."/>
            <person name="Schuster L."/>
            <person name="Cowan T.M."/>
            <person name="Smanski M.J."/>
            <person name="Chevrette M.G."/>
            <person name="De Carvalho L.P.S."/>
            <person name="Shen B."/>
        </authorList>
    </citation>
    <scope>NUCLEOTIDE SEQUENCE [LARGE SCALE GENOMIC DNA]</scope>
    <source>
        <strain evidence="2 3">NPDC000234</strain>
    </source>
</reference>
<dbReference type="PANTHER" id="PTHR36440">
    <property type="entry name" value="PUTATIVE (AFU_ORTHOLOGUE AFUA_8G07350)-RELATED"/>
    <property type="match status" value="1"/>
</dbReference>
<dbReference type="InterPro" id="IPR053146">
    <property type="entry name" value="QDO-like"/>
</dbReference>
<comment type="caution">
    <text evidence="2">The sequence shown here is derived from an EMBL/GenBank/DDBJ whole genome shotgun (WGS) entry which is preliminary data.</text>
</comment>
<evidence type="ECO:0000259" key="1">
    <source>
        <dbReference type="Pfam" id="PF07883"/>
    </source>
</evidence>
<dbReference type="EMBL" id="JBEPEK010000067">
    <property type="protein sequence ID" value="MER7180232.1"/>
    <property type="molecule type" value="Genomic_DNA"/>
</dbReference>
<name>A0ABV1WTZ8_9ACTN</name>
<sequence length="162" mass="17616">MTAPGFVATEADGTAVWYMESLMTVLASAEDTDGKFGVLEVRAKPGMAGPLHIHHKHDEAFYVLEGRVKARCGDDVYECGPGSFIWLPREVPHQVNAVGDTEVRMLEFSLPGGIEAFHREAGVPAETRTVPPVSVRPDMSEMRRLAAKYDVEIVGPPPAQAD</sequence>
<protein>
    <submittedName>
        <fullName evidence="2">Cupin domain-containing protein</fullName>
    </submittedName>
</protein>